<feature type="domain" description="Myotubularin phosphatase" evidence="5">
    <location>
        <begin position="163"/>
        <end position="573"/>
    </location>
</feature>
<dbReference type="AlphaFoldDB" id="A0A9P8P8C9"/>
<dbReference type="Pfam" id="PF06602">
    <property type="entry name" value="Myotub-related"/>
    <property type="match status" value="1"/>
</dbReference>
<feature type="region of interest" description="Disordered" evidence="4">
    <location>
        <begin position="678"/>
        <end position="718"/>
    </location>
</feature>
<feature type="binding site" evidence="3">
    <location>
        <begin position="389"/>
        <end position="395"/>
    </location>
    <ligand>
        <name>substrate</name>
    </ligand>
</feature>
<proteinExistence type="inferred from homology"/>
<dbReference type="GO" id="GO:0005737">
    <property type="term" value="C:cytoplasm"/>
    <property type="evidence" value="ECO:0007669"/>
    <property type="project" value="TreeGrafter"/>
</dbReference>
<dbReference type="PROSITE" id="PS51339">
    <property type="entry name" value="PPASE_MYOTUBULARIN"/>
    <property type="match status" value="1"/>
</dbReference>
<organism evidence="6 7">
    <name type="scientific">Wickerhamomyces mucosus</name>
    <dbReference type="NCBI Taxonomy" id="1378264"/>
    <lineage>
        <taxon>Eukaryota</taxon>
        <taxon>Fungi</taxon>
        <taxon>Dikarya</taxon>
        <taxon>Ascomycota</taxon>
        <taxon>Saccharomycotina</taxon>
        <taxon>Saccharomycetes</taxon>
        <taxon>Phaffomycetales</taxon>
        <taxon>Wickerhamomycetaceae</taxon>
        <taxon>Wickerhamomyces</taxon>
    </lineage>
</organism>
<feature type="compositionally biased region" description="Polar residues" evidence="4">
    <location>
        <begin position="643"/>
        <end position="652"/>
    </location>
</feature>
<comment type="similarity">
    <text evidence="1">Belongs to the protein-tyrosine phosphatase family. Non-receptor class myotubularin subfamily.</text>
</comment>
<protein>
    <recommendedName>
        <fullName evidence="5">Myotubularin phosphatase domain-containing protein</fullName>
    </recommendedName>
</protein>
<accession>A0A9P8P8C9</accession>
<dbReference type="SUPFAM" id="SSF50729">
    <property type="entry name" value="PH domain-like"/>
    <property type="match status" value="1"/>
</dbReference>
<reference evidence="6" key="1">
    <citation type="journal article" date="2021" name="Open Biol.">
        <title>Shared evolutionary footprints suggest mitochondrial oxidative damage underlies multiple complex I losses in fungi.</title>
        <authorList>
            <person name="Schikora-Tamarit M.A."/>
            <person name="Marcet-Houben M."/>
            <person name="Nosek J."/>
            <person name="Gabaldon T."/>
        </authorList>
    </citation>
    <scope>NUCLEOTIDE SEQUENCE</scope>
    <source>
        <strain evidence="6">CBS6341</strain>
    </source>
</reference>
<dbReference type="PROSITE" id="PS00383">
    <property type="entry name" value="TYR_PHOSPHATASE_1"/>
    <property type="match status" value="1"/>
</dbReference>
<evidence type="ECO:0000256" key="1">
    <source>
        <dbReference type="ARBA" id="ARBA00007471"/>
    </source>
</evidence>
<gene>
    <name evidence="6" type="ORF">WICMUC_005333</name>
</gene>
<reference evidence="6" key="2">
    <citation type="submission" date="2021-01" db="EMBL/GenBank/DDBJ databases">
        <authorList>
            <person name="Schikora-Tamarit M.A."/>
        </authorList>
    </citation>
    <scope>NUCLEOTIDE SEQUENCE</scope>
    <source>
        <strain evidence="6">CBS6341</strain>
    </source>
</reference>
<dbReference type="GO" id="GO:0046856">
    <property type="term" value="P:phosphatidylinositol dephosphorylation"/>
    <property type="evidence" value="ECO:0007669"/>
    <property type="project" value="TreeGrafter"/>
</dbReference>
<evidence type="ECO:0000256" key="4">
    <source>
        <dbReference type="SAM" id="MobiDB-lite"/>
    </source>
</evidence>
<dbReference type="EMBL" id="JAEUBF010001392">
    <property type="protein sequence ID" value="KAH3666986.1"/>
    <property type="molecule type" value="Genomic_DNA"/>
</dbReference>
<feature type="binding site" evidence="3">
    <location>
        <begin position="324"/>
        <end position="325"/>
    </location>
    <ligand>
        <name>substrate</name>
    </ligand>
</feature>
<dbReference type="InterPro" id="IPR016130">
    <property type="entry name" value="Tyr_Pase_AS"/>
</dbReference>
<dbReference type="InterPro" id="IPR030564">
    <property type="entry name" value="Myotubularin"/>
</dbReference>
<dbReference type="Proteomes" id="UP000769528">
    <property type="component" value="Unassembled WGS sequence"/>
</dbReference>
<feature type="compositionally biased region" description="Polar residues" evidence="4">
    <location>
        <begin position="707"/>
        <end position="718"/>
    </location>
</feature>
<feature type="region of interest" description="Disordered" evidence="4">
    <location>
        <begin position="632"/>
        <end position="652"/>
    </location>
</feature>
<dbReference type="InterPro" id="IPR029021">
    <property type="entry name" value="Prot-tyrosine_phosphatase-like"/>
</dbReference>
<dbReference type="GO" id="GO:0004438">
    <property type="term" value="F:phosphatidylinositol-3-phosphate phosphatase activity"/>
    <property type="evidence" value="ECO:0007669"/>
    <property type="project" value="TreeGrafter"/>
</dbReference>
<dbReference type="PANTHER" id="PTHR10807">
    <property type="entry name" value="MYOTUBULARIN-RELATED"/>
    <property type="match status" value="1"/>
</dbReference>
<name>A0A9P8P8C9_9ASCO</name>
<dbReference type="Gene3D" id="2.30.29.30">
    <property type="entry name" value="Pleckstrin-homology domain (PH domain)/Phosphotyrosine-binding domain (PTB)"/>
    <property type="match status" value="1"/>
</dbReference>
<dbReference type="OrthoDB" id="271628at2759"/>
<comment type="caution">
    <text evidence="6">The sequence shown here is derived from an EMBL/GenBank/DDBJ whole genome shotgun (WGS) entry which is preliminary data.</text>
</comment>
<sequence>MEYIKVTKVDNVILHKKGFTIHGSLHLTTHHLIFTVKNPKPKELKEIWICYPMIASVDRRRGSALLLNSIDYNEDIDELLQKKLLKSLPKLYDSNNGKELNLFKLTTIKLNCKDFNYISFDFQNSKDSKDVYDSIIKLSCLNDISQLYAFIYQPNSFEKNLNTWGIYDSIKEFKRQGLKFDQIDLNNSSSTNWRISKLNLNYKLCDSYPNILIIPKTISDNVLTHASKYRSKQRIPVLSYYYKQNGCSITRCSQPLVGIQKSRSIQDEKLIDEIFKSSDIKSGKNIIIDARPTTNAMAQTAMGAGSENMDYYNNCEKIYLGIENIHVMRDSLDKLIIVLKKNNDLNNFKINPNELIKTNWLQNISLLLYSCEKLIKSLVLNNSNLLIHCSDGWDRTSQISSLIQLCIDPYYRTIEGFIILVEKDWLSFGHRFNERSGHLNSESVFQDEINSNQNSFHKFGNHFKKKKHLKFTSPIFHQFIETIYQIYLQHSKRFQFNERFLRRLIYHLYSCQYGNFLYDSEFQRVSNNVYTNTRSCWDYFLSRKLEFTNPNYNDKDEFILPNYKNLKWWWQLYGKSDEEMNGKEQEQESFKQTSEFQNQNLNQEEKSQNGIKHDNEDGISLNMEVEDLNFESTSEFDVKENNGDQNNDSIDALQNNDSIDALQNSFFGLSSMEQNSKINLSYDNSSDDNDNHGNDTNELNDNEKSKINLSFQKMSIEQ</sequence>
<feature type="compositionally biased region" description="Basic and acidic residues" evidence="4">
    <location>
        <begin position="689"/>
        <end position="706"/>
    </location>
</feature>
<feature type="active site" description="Phosphocysteine intermediate" evidence="2">
    <location>
        <position position="389"/>
    </location>
</feature>
<dbReference type="SUPFAM" id="SSF52799">
    <property type="entry name" value="(Phosphotyrosine protein) phosphatases II"/>
    <property type="match status" value="1"/>
</dbReference>
<evidence type="ECO:0000256" key="2">
    <source>
        <dbReference type="PIRSR" id="PIRSR630564-1"/>
    </source>
</evidence>
<evidence type="ECO:0000256" key="3">
    <source>
        <dbReference type="PIRSR" id="PIRSR630564-2"/>
    </source>
</evidence>
<evidence type="ECO:0000313" key="6">
    <source>
        <dbReference type="EMBL" id="KAH3666986.1"/>
    </source>
</evidence>
<dbReference type="InterPro" id="IPR010569">
    <property type="entry name" value="Myotubularin-like_Pase_dom"/>
</dbReference>
<evidence type="ECO:0000313" key="7">
    <source>
        <dbReference type="Proteomes" id="UP000769528"/>
    </source>
</evidence>
<dbReference type="InterPro" id="IPR011993">
    <property type="entry name" value="PH-like_dom_sf"/>
</dbReference>
<dbReference type="Pfam" id="PF21098">
    <property type="entry name" value="PH-GRAM_MTMR6-like"/>
    <property type="match status" value="1"/>
</dbReference>
<dbReference type="InterPro" id="IPR048994">
    <property type="entry name" value="PH-GRAM_MTMR6-9"/>
</dbReference>
<keyword evidence="7" id="KW-1185">Reference proteome</keyword>
<evidence type="ECO:0000259" key="5">
    <source>
        <dbReference type="PROSITE" id="PS51339"/>
    </source>
</evidence>
<dbReference type="GO" id="GO:0016020">
    <property type="term" value="C:membrane"/>
    <property type="evidence" value="ECO:0007669"/>
    <property type="project" value="TreeGrafter"/>
</dbReference>
<dbReference type="PANTHER" id="PTHR10807:SF128">
    <property type="entry name" value="PHOSPHATIDYLINOSITOL-3,5-BISPHOSPHATE 3-PHOSPHATASE"/>
    <property type="match status" value="1"/>
</dbReference>